<dbReference type="AlphaFoldDB" id="D0KVZ3"/>
<sequence length="65" mass="7475">MNLNTELNALSTQELEHLIQAIAAELSERSSKPAKPLDEEEIVQVLSFELKRHRKQKDEVFNPFA</sequence>
<reference evidence="1 2" key="1">
    <citation type="submission" date="2009-10" db="EMBL/GenBank/DDBJ databases">
        <title>Complete sequence of Halothiobacillus neapolitanus c2.</title>
        <authorList>
            <consortium name="US DOE Joint Genome Institute"/>
            <person name="Lucas S."/>
            <person name="Copeland A."/>
            <person name="Lapidus A."/>
            <person name="Glavina del Rio T."/>
            <person name="Tice H."/>
            <person name="Bruce D."/>
            <person name="Goodwin L."/>
            <person name="Pitluck S."/>
            <person name="Davenport K."/>
            <person name="Brettin T."/>
            <person name="Detter J.C."/>
            <person name="Han C."/>
            <person name="Tapia R."/>
            <person name="Larimer F."/>
            <person name="Land M."/>
            <person name="Hauser L."/>
            <person name="Kyrpides N."/>
            <person name="Mikhailova N."/>
            <person name="Kerfeld C."/>
            <person name="Cannon G."/>
            <person name="Heinhort S."/>
        </authorList>
    </citation>
    <scope>NUCLEOTIDE SEQUENCE [LARGE SCALE GENOMIC DNA]</scope>
    <source>
        <strain evidence="2">ATCC 23641 / c2</strain>
    </source>
</reference>
<dbReference type="OrthoDB" id="9945132at2"/>
<keyword evidence="2" id="KW-1185">Reference proteome</keyword>
<evidence type="ECO:0000313" key="1">
    <source>
        <dbReference type="EMBL" id="ACX94920.1"/>
    </source>
</evidence>
<dbReference type="EMBL" id="CP001801">
    <property type="protein sequence ID" value="ACX94920.1"/>
    <property type="molecule type" value="Genomic_DNA"/>
</dbReference>
<name>D0KVZ3_HALNC</name>
<organism evidence="1 2">
    <name type="scientific">Halothiobacillus neapolitanus (strain ATCC 23641 / DSM 15147 / CIP 104769 / NCIMB 8539 / c2)</name>
    <name type="common">Thiobacillus neapolitanus</name>
    <dbReference type="NCBI Taxonomy" id="555778"/>
    <lineage>
        <taxon>Bacteria</taxon>
        <taxon>Pseudomonadati</taxon>
        <taxon>Pseudomonadota</taxon>
        <taxon>Gammaproteobacteria</taxon>
        <taxon>Chromatiales</taxon>
        <taxon>Halothiobacillaceae</taxon>
        <taxon>Halothiobacillus</taxon>
    </lineage>
</organism>
<evidence type="ECO:0000313" key="2">
    <source>
        <dbReference type="Proteomes" id="UP000009102"/>
    </source>
</evidence>
<proteinExistence type="predicted"/>
<gene>
    <name evidence="1" type="ordered locus">Hneap_0054</name>
</gene>
<dbReference type="Proteomes" id="UP000009102">
    <property type="component" value="Chromosome"/>
</dbReference>
<dbReference type="RefSeq" id="WP_012822957.1">
    <property type="nucleotide sequence ID" value="NC_013422.1"/>
</dbReference>
<accession>D0KVZ3</accession>
<dbReference type="KEGG" id="hna:Hneap_0054"/>
<dbReference type="HOGENOM" id="CLU_2843781_0_0_6"/>
<protein>
    <submittedName>
        <fullName evidence="1">Uncharacterized protein</fullName>
    </submittedName>
</protein>